<organism evidence="6 7">
    <name type="scientific">Fluviicola taffensis (strain DSM 16823 / NCIMB 13979 / RW262)</name>
    <dbReference type="NCBI Taxonomy" id="755732"/>
    <lineage>
        <taxon>Bacteria</taxon>
        <taxon>Pseudomonadati</taxon>
        <taxon>Bacteroidota</taxon>
        <taxon>Flavobacteriia</taxon>
        <taxon>Flavobacteriales</taxon>
        <taxon>Crocinitomicaceae</taxon>
        <taxon>Fluviicola</taxon>
    </lineage>
</organism>
<dbReference type="Pfam" id="PF09113">
    <property type="entry name" value="N-glycanase_C"/>
    <property type="match status" value="1"/>
</dbReference>
<dbReference type="RefSeq" id="WP_013688627.1">
    <property type="nucleotide sequence ID" value="NC_015321.1"/>
</dbReference>
<feature type="chain" id="PRO_5003278416" evidence="3">
    <location>
        <begin position="20"/>
        <end position="1144"/>
    </location>
</feature>
<dbReference type="eggNOG" id="COG0265">
    <property type="taxonomic scope" value="Bacteria"/>
</dbReference>
<accession>F2IH55</accession>
<keyword evidence="2" id="KW-1015">Disulfide bond</keyword>
<dbReference type="Gene3D" id="2.60.120.200">
    <property type="match status" value="1"/>
</dbReference>
<dbReference type="InterPro" id="IPR015197">
    <property type="entry name" value="PngaseF_C"/>
</dbReference>
<keyword evidence="7" id="KW-1185">Reference proteome</keyword>
<dbReference type="HOGENOM" id="CLU_278360_0_0_10"/>
<evidence type="ECO:0000256" key="1">
    <source>
        <dbReference type="ARBA" id="ARBA00022729"/>
    </source>
</evidence>
<dbReference type="Gene3D" id="2.60.120.230">
    <property type="match status" value="2"/>
</dbReference>
<keyword evidence="1 3" id="KW-0732">Signal</keyword>
<dbReference type="InterPro" id="IPR026444">
    <property type="entry name" value="Secre_tail"/>
</dbReference>
<dbReference type="SUPFAM" id="SSF49899">
    <property type="entry name" value="Concanavalin A-like lectins/glucanases"/>
    <property type="match status" value="1"/>
</dbReference>
<reference evidence="7" key="2">
    <citation type="submission" date="2011-02" db="EMBL/GenBank/DDBJ databases">
        <title>The complete genome of Fluviicola taffensis DSM 16823.</title>
        <authorList>
            <consortium name="US DOE Joint Genome Institute (JGI-PGF)"/>
            <person name="Lucas S."/>
            <person name="Copeland A."/>
            <person name="Lapidus A."/>
            <person name="Bruce D."/>
            <person name="Goodwin L."/>
            <person name="Pitluck S."/>
            <person name="Kyrpides N."/>
            <person name="Mavromatis K."/>
            <person name="Ivanova N."/>
            <person name="Mikhailova N."/>
            <person name="Pagani I."/>
            <person name="Chertkov O."/>
            <person name="Detter J.C."/>
            <person name="Han C."/>
            <person name="Tapia R."/>
            <person name="Land M."/>
            <person name="Hauser L."/>
            <person name="Markowitz V."/>
            <person name="Cheng J.-F."/>
            <person name="Hugenholtz P."/>
            <person name="Woyke T."/>
            <person name="Wu D."/>
            <person name="Tindall B."/>
            <person name="Pomrenke H.G."/>
            <person name="Brambilla E."/>
            <person name="Klenk H.-P."/>
            <person name="Eisen J.A."/>
        </authorList>
    </citation>
    <scope>NUCLEOTIDE SEQUENCE [LARGE SCALE GENOMIC DNA]</scope>
    <source>
        <strain evidence="7">DSM 16823 / RW262 / RW262</strain>
    </source>
</reference>
<dbReference type="InterPro" id="IPR014784">
    <property type="entry name" value="Cu2_ascorb_mOase-like_C"/>
</dbReference>
<protein>
    <submittedName>
        <fullName evidence="6">Uncharacterized protein</fullName>
    </submittedName>
</protein>
<dbReference type="eggNOG" id="COG3673">
    <property type="taxonomic scope" value="Bacteria"/>
</dbReference>
<evidence type="ECO:0000259" key="4">
    <source>
        <dbReference type="Pfam" id="PF09113"/>
    </source>
</evidence>
<feature type="domain" description="Secretion system C-terminal sorting" evidence="5">
    <location>
        <begin position="1067"/>
        <end position="1138"/>
    </location>
</feature>
<reference evidence="6 7" key="1">
    <citation type="journal article" date="2011" name="Stand. Genomic Sci.">
        <title>Complete genome sequence of the gliding freshwater bacterium Fluviicola taffensis type strain (RW262).</title>
        <authorList>
            <person name="Woyke T."/>
            <person name="Chertkov O."/>
            <person name="Lapidus A."/>
            <person name="Nolan M."/>
            <person name="Lucas S."/>
            <person name="Del Rio T.G."/>
            <person name="Tice H."/>
            <person name="Cheng J.F."/>
            <person name="Tapia R."/>
            <person name="Han C."/>
            <person name="Goodwin L."/>
            <person name="Pitluck S."/>
            <person name="Liolios K."/>
            <person name="Pagani I."/>
            <person name="Ivanova N."/>
            <person name="Huntemann M."/>
            <person name="Mavromatis K."/>
            <person name="Mikhailova N."/>
            <person name="Pati A."/>
            <person name="Chen A."/>
            <person name="Palaniappan K."/>
            <person name="Land M."/>
            <person name="Hauser L."/>
            <person name="Brambilla E.M."/>
            <person name="Rohde M."/>
            <person name="Mwirichia R."/>
            <person name="Sikorski J."/>
            <person name="Tindall B.J."/>
            <person name="Goker M."/>
            <person name="Bristow J."/>
            <person name="Eisen J.A."/>
            <person name="Markowitz V."/>
            <person name="Hugenholtz P."/>
            <person name="Klenk H.P."/>
            <person name="Kyrpides N.C."/>
        </authorList>
    </citation>
    <scope>NUCLEOTIDE SEQUENCE [LARGE SCALE GENOMIC DNA]</scope>
    <source>
        <strain evidence="7">DSM 16823 / RW262 / RW262</strain>
    </source>
</reference>
<dbReference type="KEGG" id="fte:Fluta_3905"/>
<proteinExistence type="predicted"/>
<evidence type="ECO:0000259" key="5">
    <source>
        <dbReference type="Pfam" id="PF18962"/>
    </source>
</evidence>
<dbReference type="OrthoDB" id="6281169at2"/>
<dbReference type="Proteomes" id="UP000007463">
    <property type="component" value="Chromosome"/>
</dbReference>
<dbReference type="Pfam" id="PF13385">
    <property type="entry name" value="Laminin_G_3"/>
    <property type="match status" value="1"/>
</dbReference>
<evidence type="ECO:0000313" key="7">
    <source>
        <dbReference type="Proteomes" id="UP000007463"/>
    </source>
</evidence>
<dbReference type="InterPro" id="IPR008977">
    <property type="entry name" value="PHM/PNGase_F_dom_sf"/>
</dbReference>
<gene>
    <name evidence="6" type="ordered locus">Fluta_3905</name>
</gene>
<name>F2IH55_FLUTR</name>
<dbReference type="EMBL" id="CP002542">
    <property type="protein sequence ID" value="AEA45869.1"/>
    <property type="molecule type" value="Genomic_DNA"/>
</dbReference>
<dbReference type="GO" id="GO:0005975">
    <property type="term" value="P:carbohydrate metabolic process"/>
    <property type="evidence" value="ECO:0007669"/>
    <property type="project" value="UniProtKB-ARBA"/>
</dbReference>
<dbReference type="STRING" id="755732.Fluta_3905"/>
<dbReference type="NCBIfam" id="TIGR04183">
    <property type="entry name" value="Por_Secre_tail"/>
    <property type="match status" value="1"/>
</dbReference>
<sequence length="1144" mass="127114" precursor="true">MKKLILSSFLAFIAVTAFAQDTTWVQTYTFDTISTRRAEFQFPTSLDTKRFEKVLMYYKLKCSPLTTWDQYNCGEWDYLAYTRIFDHTGIMDSVQVDGKKYRVNTLSPANYPFANAPYYDQKWMQVQKRSQATTTIHPISGTGTAPITFVSANGNGKTLQWVIPASELATSGVVAGDIQGMNLSLLNVLGSLQGVQIRIKSTLLNTLTSLETSGFTTVYNNELTGIVSGSNTINFSNPFIYDGSSNLVIEVKFLDARQGLTQVDMAMTNVSAGNTLSFDNSNGVFTSNGTNYAEINLNNVDLGGDITIAFWAKGNGNSAQSTSIIEAADSVNNRILNIHMPWSDNTIYWDAGMGGSYNRISKAATATDIDNVWHHWAFVKKTSTGQMFIYKDGVQWHTGSALNLPVGKITKFILGTTKELNANWKGSIDEFSVWSTALDVATIAAWKDKKIAATHPNYSDLEVYYDFDGQLAMMDRSGHNRLGMCSDLNLVQNNQTIVAGLESSTSIPKIDLIQGTMNPATADSVLVTQFPKPSVVFEYQPGEHSFHIVSNTIKYDQGTIDTLGSNGALLHTGPSVVDGTLINQTITYYEAAFEEINDVEIGRYITPYGIGFDLGPQGFTWIYDVTDYQKYLHGMVDLAAHNTQELIDLKFAFVEGIPARDVHNIEPIWQNWTSYNYAEMANDVVLQAKQVTLSDTSQNFKIRTRLTGHGQVGNGACCEWQDKQHKIIVNGVERFSWSIWRDDCGQNPNIAQGGTWPYAREGWCPGDMVREFDHELTSYVTPGNTVSIDYDISDVPTNDAGQAGGNFVTAIDLVSYSAPNFQHDAAILDILNPNSYEYYSKWNPTCSNPRVILQNNGALPLTSCKIRIWVSYGNFIDYSWTGNLGFLQKEIVEIPIANQNFWFGANPANGFYADVFQINGSASLDEYPNNNVFKAKYTAPELINGPFFIWFNTNNKASENKWKLIDQNGTVIFQRTTLTNTTDYKDTFNLASGCYSIILEDSDDDGIGFWYSSQVEGETTGSFRIRKVGGSFIESFPADFGTYHRYDFSVGFTLGLDEAILENELLVFPNPSSDKIRVELVGNVGNNAKVEVIDMNGRIVKTKAVQNTNQTYAADFQVSDLQNGYYLVRVSGDNGSETTPFIKQ</sequence>
<dbReference type="GO" id="GO:0004553">
    <property type="term" value="F:hydrolase activity, hydrolyzing O-glycosyl compounds"/>
    <property type="evidence" value="ECO:0007669"/>
    <property type="project" value="UniProtKB-ARBA"/>
</dbReference>
<feature type="signal peptide" evidence="3">
    <location>
        <begin position="1"/>
        <end position="19"/>
    </location>
</feature>
<dbReference type="Pfam" id="PF18962">
    <property type="entry name" value="Por_Secre_tail"/>
    <property type="match status" value="1"/>
</dbReference>
<dbReference type="InterPro" id="IPR013320">
    <property type="entry name" value="ConA-like_dom_sf"/>
</dbReference>
<evidence type="ECO:0000256" key="3">
    <source>
        <dbReference type="SAM" id="SignalP"/>
    </source>
</evidence>
<dbReference type="GO" id="GO:0016715">
    <property type="term" value="F:oxidoreductase activity, acting on paired donors, with incorporation or reduction of molecular oxygen, reduced ascorbate as one donor, and incorporation of one atom of oxygen"/>
    <property type="evidence" value="ECO:0007669"/>
    <property type="project" value="InterPro"/>
</dbReference>
<dbReference type="SUPFAM" id="SSF49742">
    <property type="entry name" value="PHM/PNGase F"/>
    <property type="match status" value="1"/>
</dbReference>
<dbReference type="AlphaFoldDB" id="F2IH55"/>
<feature type="domain" description="Peptide-N-glycosidase F C-terminal" evidence="4">
    <location>
        <begin position="676"/>
        <end position="802"/>
    </location>
</feature>
<evidence type="ECO:0000256" key="2">
    <source>
        <dbReference type="ARBA" id="ARBA00023157"/>
    </source>
</evidence>
<evidence type="ECO:0000313" key="6">
    <source>
        <dbReference type="EMBL" id="AEA45869.1"/>
    </source>
</evidence>